<dbReference type="InterPro" id="IPR013087">
    <property type="entry name" value="Znf_C2H2_type"/>
</dbReference>
<proteinExistence type="predicted"/>
<keyword evidence="3 6" id="KW-0863">Zinc-finger</keyword>
<evidence type="ECO:0000259" key="10">
    <source>
        <dbReference type="PROSITE" id="PS50950"/>
    </source>
</evidence>
<sequence>MTTHQEVCAMPGCDASGRDFGTFMFPVPPADSSQRKRWQEALTSRPLTESDLVCWNHFDLRALCRDGADFRLVDGAVPRLFVGGALVEGNVEQFCRLCARRFDGGEVGSDLAGMYTSKDSSLFLNYLLGDLEDSLCRLACEECWGQVMCSMRLVRSCRRAARELERVAGRTHGTEEVLLKPELQAEMDVFGEIPIDPVELEVKLEVESLESLSDREEDGGSAEEDSDALELVRHKKKHRTESSRKKKPTEDDSSGPFECSECPLIFERRKQLASHKKKHNGKVRKGRPPKNPDELYECEFCDFKCKLRQAMAGHRSSHSDQIRKTKPPEKIYDSVCPICGKVLATRGSFLTHMKIHNNQRDFSCDVCGKQFFKKKQRDMHVESFHEKKLFICKVCGVTCKWENSLERHMLKHEANSYKYECTQCEKKFLTAYLLKAHMTKHTGHQVFCEICGAGFRFNFLLTQHKIREHDIQVEGVKLYKRFQKGMRKGSNKRKSQQEAELPASTQPEQPPMMPLLFQQTESPAILPNVVGTGQQASNY</sequence>
<dbReference type="GO" id="GO:0000977">
    <property type="term" value="F:RNA polymerase II transcription regulatory region sequence-specific DNA binding"/>
    <property type="evidence" value="ECO:0007669"/>
    <property type="project" value="TreeGrafter"/>
</dbReference>
<dbReference type="InterPro" id="IPR006612">
    <property type="entry name" value="THAP_Znf"/>
</dbReference>
<dbReference type="GO" id="GO:0008270">
    <property type="term" value="F:zinc ion binding"/>
    <property type="evidence" value="ECO:0007669"/>
    <property type="project" value="UniProtKB-KW"/>
</dbReference>
<feature type="region of interest" description="Disordered" evidence="8">
    <location>
        <begin position="485"/>
        <end position="513"/>
    </location>
</feature>
<accession>A0A8D8BD06</accession>
<feature type="compositionally biased region" description="Basic residues" evidence="8">
    <location>
        <begin position="233"/>
        <end position="247"/>
    </location>
</feature>
<evidence type="ECO:0000256" key="6">
    <source>
        <dbReference type="PROSITE-ProRule" id="PRU00042"/>
    </source>
</evidence>
<name>A0A8D8BD06_CULPI</name>
<feature type="domain" description="THAP-type" evidence="10">
    <location>
        <begin position="1"/>
        <end position="81"/>
    </location>
</feature>
<keyword evidence="5 7" id="KW-0238">DNA-binding</keyword>
<dbReference type="PROSITE" id="PS00028">
    <property type="entry name" value="ZINC_FINGER_C2H2_1"/>
    <property type="match status" value="6"/>
</dbReference>
<dbReference type="PROSITE" id="PS50950">
    <property type="entry name" value="ZF_THAP"/>
    <property type="match status" value="1"/>
</dbReference>
<dbReference type="Gene3D" id="3.30.160.60">
    <property type="entry name" value="Classic Zinc Finger"/>
    <property type="match status" value="3"/>
</dbReference>
<feature type="domain" description="C2H2-type" evidence="9">
    <location>
        <begin position="362"/>
        <end position="385"/>
    </location>
</feature>
<feature type="domain" description="C2H2-type" evidence="9">
    <location>
        <begin position="334"/>
        <end position="361"/>
    </location>
</feature>
<dbReference type="SUPFAM" id="SSF57667">
    <property type="entry name" value="beta-beta-alpha zinc fingers"/>
    <property type="match status" value="4"/>
</dbReference>
<feature type="domain" description="C2H2-type" evidence="9">
    <location>
        <begin position="257"/>
        <end position="284"/>
    </location>
</feature>
<dbReference type="InterPro" id="IPR036236">
    <property type="entry name" value="Znf_C2H2_sf"/>
</dbReference>
<dbReference type="GO" id="GO:0000981">
    <property type="term" value="F:DNA-binding transcription factor activity, RNA polymerase II-specific"/>
    <property type="evidence" value="ECO:0007669"/>
    <property type="project" value="TreeGrafter"/>
</dbReference>
<dbReference type="PROSITE" id="PS50157">
    <property type="entry name" value="ZINC_FINGER_C2H2_2"/>
    <property type="match status" value="4"/>
</dbReference>
<dbReference type="InterPro" id="IPR012934">
    <property type="entry name" value="Znf_AD"/>
</dbReference>
<feature type="domain" description="C2H2-type" evidence="9">
    <location>
        <begin position="419"/>
        <end position="446"/>
    </location>
</feature>
<dbReference type="PANTHER" id="PTHR24379:SF127">
    <property type="entry name" value="BLOODY FINGERS-RELATED"/>
    <property type="match status" value="1"/>
</dbReference>
<evidence type="ECO:0000256" key="2">
    <source>
        <dbReference type="ARBA" id="ARBA00022737"/>
    </source>
</evidence>
<dbReference type="EMBL" id="HBUE01062729">
    <property type="protein sequence ID" value="CAG6469311.1"/>
    <property type="molecule type" value="Transcribed_RNA"/>
</dbReference>
<evidence type="ECO:0000256" key="3">
    <source>
        <dbReference type="ARBA" id="ARBA00022771"/>
    </source>
</evidence>
<evidence type="ECO:0000259" key="9">
    <source>
        <dbReference type="PROSITE" id="PS50157"/>
    </source>
</evidence>
<dbReference type="GO" id="GO:0005634">
    <property type="term" value="C:nucleus"/>
    <property type="evidence" value="ECO:0007669"/>
    <property type="project" value="InterPro"/>
</dbReference>
<feature type="compositionally biased region" description="Acidic residues" evidence="8">
    <location>
        <begin position="215"/>
        <end position="228"/>
    </location>
</feature>
<evidence type="ECO:0000256" key="5">
    <source>
        <dbReference type="ARBA" id="ARBA00023125"/>
    </source>
</evidence>
<evidence type="ECO:0000256" key="4">
    <source>
        <dbReference type="ARBA" id="ARBA00022833"/>
    </source>
</evidence>
<keyword evidence="1" id="KW-0479">Metal-binding</keyword>
<evidence type="ECO:0000256" key="8">
    <source>
        <dbReference type="SAM" id="MobiDB-lite"/>
    </source>
</evidence>
<evidence type="ECO:0000256" key="1">
    <source>
        <dbReference type="ARBA" id="ARBA00022723"/>
    </source>
</evidence>
<feature type="compositionally biased region" description="Basic residues" evidence="8">
    <location>
        <begin position="485"/>
        <end position="494"/>
    </location>
</feature>
<dbReference type="SUPFAM" id="SSF57716">
    <property type="entry name" value="Glucocorticoid receptor-like (DNA-binding domain)"/>
    <property type="match status" value="1"/>
</dbReference>
<reference evidence="11" key="1">
    <citation type="submission" date="2021-05" db="EMBL/GenBank/DDBJ databases">
        <authorList>
            <person name="Alioto T."/>
            <person name="Alioto T."/>
            <person name="Gomez Garrido J."/>
        </authorList>
    </citation>
    <scope>NUCLEOTIDE SEQUENCE</scope>
</reference>
<dbReference type="Pfam" id="PF00096">
    <property type="entry name" value="zf-C2H2"/>
    <property type="match status" value="3"/>
</dbReference>
<dbReference type="AlphaFoldDB" id="A0A8D8BD06"/>
<organism evidence="11">
    <name type="scientific">Culex pipiens</name>
    <name type="common">House mosquito</name>
    <dbReference type="NCBI Taxonomy" id="7175"/>
    <lineage>
        <taxon>Eukaryota</taxon>
        <taxon>Metazoa</taxon>
        <taxon>Ecdysozoa</taxon>
        <taxon>Arthropoda</taxon>
        <taxon>Hexapoda</taxon>
        <taxon>Insecta</taxon>
        <taxon>Pterygota</taxon>
        <taxon>Neoptera</taxon>
        <taxon>Endopterygota</taxon>
        <taxon>Diptera</taxon>
        <taxon>Nematocera</taxon>
        <taxon>Culicoidea</taxon>
        <taxon>Culicidae</taxon>
        <taxon>Culicinae</taxon>
        <taxon>Culicini</taxon>
        <taxon>Culex</taxon>
        <taxon>Culex</taxon>
    </lineage>
</organism>
<protein>
    <submittedName>
        <fullName evidence="11">Zinc finger protein 878</fullName>
    </submittedName>
</protein>
<keyword evidence="2" id="KW-0677">Repeat</keyword>
<feature type="region of interest" description="Disordered" evidence="8">
    <location>
        <begin position="211"/>
        <end position="257"/>
    </location>
</feature>
<dbReference type="PANTHER" id="PTHR24379">
    <property type="entry name" value="KRAB AND ZINC FINGER DOMAIN-CONTAINING"/>
    <property type="match status" value="1"/>
</dbReference>
<evidence type="ECO:0000256" key="7">
    <source>
        <dbReference type="PROSITE-ProRule" id="PRU00309"/>
    </source>
</evidence>
<evidence type="ECO:0000313" key="11">
    <source>
        <dbReference type="EMBL" id="CAG6469311.1"/>
    </source>
</evidence>
<dbReference type="SMART" id="SM00868">
    <property type="entry name" value="zf-AD"/>
    <property type="match status" value="1"/>
</dbReference>
<keyword evidence="4" id="KW-0862">Zinc</keyword>
<dbReference type="SMART" id="SM00980">
    <property type="entry name" value="THAP"/>
    <property type="match status" value="1"/>
</dbReference>
<dbReference type="SMART" id="SM00355">
    <property type="entry name" value="ZnF_C2H2"/>
    <property type="match status" value="7"/>
</dbReference>